<comment type="subcellular location">
    <subcellularLocation>
        <location evidence="9">Mitochondrion</location>
    </subcellularLocation>
    <subcellularLocation>
        <location evidence="9">Cytoplasm</location>
    </subcellularLocation>
</comment>
<gene>
    <name evidence="11" type="ORF">SCHPADRAFT_865050</name>
</gene>
<comment type="similarity">
    <text evidence="9">Belongs to the peptidase C1 family.</text>
</comment>
<evidence type="ECO:0000256" key="8">
    <source>
        <dbReference type="ARBA" id="ARBA00026080"/>
    </source>
</evidence>
<dbReference type="InterPro" id="IPR038765">
    <property type="entry name" value="Papain-like_cys_pep_sf"/>
</dbReference>
<dbReference type="PROSITE" id="PS00139">
    <property type="entry name" value="THIOL_PROTEASE_CYS"/>
    <property type="match status" value="1"/>
</dbReference>
<comment type="function">
    <text evidence="7">The normal physiological role of the enzyme is unknown, but it is not essential for the viability of yeast cells. Has aminopeptidase activity, shortening substrate peptides sequentially by 1 amino acid. Has bleomycin hydrolase activity, which can protect the cell from the toxic effects of bleomycin. Has homocysteine-thiolactonase activity, protecting the cell against homocysteine toxicity. Acts as a repressor in the GAL4 regulatory system, but this does not require either the peptidase or nucleic acid-binding activities.</text>
</comment>
<proteinExistence type="inferred from homology"/>
<dbReference type="InParanoid" id="A0A0H2S5R1"/>
<dbReference type="InterPro" id="IPR000169">
    <property type="entry name" value="Pept_cys_AS"/>
</dbReference>
<dbReference type="SUPFAM" id="SSF54001">
    <property type="entry name" value="Cysteine proteinases"/>
    <property type="match status" value="1"/>
</dbReference>
<evidence type="ECO:0000256" key="7">
    <source>
        <dbReference type="ARBA" id="ARBA00025347"/>
    </source>
</evidence>
<dbReference type="EC" id="3.4.22.40" evidence="2 9"/>
<dbReference type="EMBL" id="KQ085886">
    <property type="protein sequence ID" value="KLO19552.1"/>
    <property type="molecule type" value="Genomic_DNA"/>
</dbReference>
<evidence type="ECO:0000313" key="11">
    <source>
        <dbReference type="EMBL" id="KLO19552.1"/>
    </source>
</evidence>
<evidence type="ECO:0000256" key="10">
    <source>
        <dbReference type="PIRSR" id="PIRSR005700-1"/>
    </source>
</evidence>
<dbReference type="Proteomes" id="UP000053477">
    <property type="component" value="Unassembled WGS sequence"/>
</dbReference>
<feature type="active site" evidence="10">
    <location>
        <position position="412"/>
    </location>
</feature>
<keyword evidence="4 9" id="KW-0645">Protease</keyword>
<evidence type="ECO:0000313" key="12">
    <source>
        <dbReference type="Proteomes" id="UP000053477"/>
    </source>
</evidence>
<feature type="active site" evidence="10">
    <location>
        <position position="390"/>
    </location>
</feature>
<dbReference type="GO" id="GO:0009636">
    <property type="term" value="P:response to toxic substance"/>
    <property type="evidence" value="ECO:0007669"/>
    <property type="project" value="TreeGrafter"/>
</dbReference>
<dbReference type="GO" id="GO:0043418">
    <property type="term" value="P:homocysteine catabolic process"/>
    <property type="evidence" value="ECO:0007669"/>
    <property type="project" value="TreeGrafter"/>
</dbReference>
<dbReference type="OrthoDB" id="2666448at2759"/>
<reference evidence="11 12" key="1">
    <citation type="submission" date="2015-04" db="EMBL/GenBank/DDBJ databases">
        <title>Complete genome sequence of Schizopora paradoxa KUC8140, a cosmopolitan wood degrader in East Asia.</title>
        <authorList>
            <consortium name="DOE Joint Genome Institute"/>
            <person name="Min B."/>
            <person name="Park H."/>
            <person name="Jang Y."/>
            <person name="Kim J.-J."/>
            <person name="Kim K.H."/>
            <person name="Pangilinan J."/>
            <person name="Lipzen A."/>
            <person name="Riley R."/>
            <person name="Grigoriev I.V."/>
            <person name="Spatafora J.W."/>
            <person name="Choi I.-G."/>
        </authorList>
    </citation>
    <scope>NUCLEOTIDE SEQUENCE [LARGE SCALE GENOMIC DNA]</scope>
    <source>
        <strain evidence="11 12">KUC8140</strain>
    </source>
</reference>
<evidence type="ECO:0000256" key="9">
    <source>
        <dbReference type="PIRNR" id="PIRNR005700"/>
    </source>
</evidence>
<evidence type="ECO:0000256" key="2">
    <source>
        <dbReference type="ARBA" id="ARBA00012465"/>
    </source>
</evidence>
<dbReference type="Pfam" id="PF03051">
    <property type="entry name" value="Peptidase_C1_2"/>
    <property type="match status" value="1"/>
</dbReference>
<evidence type="ECO:0000256" key="6">
    <source>
        <dbReference type="ARBA" id="ARBA00022807"/>
    </source>
</evidence>
<dbReference type="PANTHER" id="PTHR10363">
    <property type="entry name" value="BLEOMYCIN HYDROLASE"/>
    <property type="match status" value="1"/>
</dbReference>
<dbReference type="Gene3D" id="3.90.70.10">
    <property type="entry name" value="Cysteine proteinases"/>
    <property type="match status" value="1"/>
</dbReference>
<protein>
    <recommendedName>
        <fullName evidence="3 9">Cysteine proteinase 1, mitochondrial</fullName>
        <ecNumber evidence="2 9">3.4.22.40</ecNumber>
    </recommendedName>
</protein>
<sequence>MPTSNPISEDGSITTFNIAGWEGDVSKNDKIKLSRTILVDADFKVALVSRSKRVEDTHVFNHQIKLKTGPITNQKASGRCWLFATTNILRYSIMEKLNLKEFELSQSYVLFWDKLNKANFYLENIIDTADLPLDDRMVDYLSKNLINDSSQWDMAVNIIEARGCTEGIVPQSIYPESFSSSSSRNLNALLRSKLREHALILREYTTSLHQRKPGLEKEDVVVCARAKKETLMKEVWAILTITLGIPPNPDEKFTWDYYDKDDKSQTWTGTPVEYYKTFTSTDYPPSESFSLINDPRNSYKKLYSIDRFGNVWGGRSALYVNTEIDDLKAAVIKMIKAGEPVFFGCDYGQFSDTASGIMDLDLHQFETAFDISFGLTKAQRLQLNESQMTHAMVISGVHLDASEKPVRYKVENSWGPNVGNKGYFVMTDAWFEQFVYQVVVPRSLAPKELVKVYDDGEKIMLPPWDPMGSVAESRAK</sequence>
<dbReference type="GO" id="GO:0006508">
    <property type="term" value="P:proteolysis"/>
    <property type="evidence" value="ECO:0007669"/>
    <property type="project" value="UniProtKB-KW"/>
</dbReference>
<dbReference type="CDD" id="cd00585">
    <property type="entry name" value="Peptidase_C1B"/>
    <property type="match status" value="1"/>
</dbReference>
<comment type="catalytic activity">
    <reaction evidence="1 9">
        <text>Inactivates bleomycin B2 (a cytotoxic glycometallopeptide) by hydrolysis of a carboxyamide bond of beta-aminoalanine, but also shows general aminopeptidase activity. The specificity varies somewhat with source, but amino acid arylamides of Met, Leu and Ala are preferred.</text>
        <dbReference type="EC" id="3.4.22.40"/>
    </reaction>
</comment>
<keyword evidence="9" id="KW-0496">Mitochondrion</keyword>
<dbReference type="GO" id="GO:0070005">
    <property type="term" value="F:cysteine-type aminopeptidase activity"/>
    <property type="evidence" value="ECO:0007669"/>
    <property type="project" value="InterPro"/>
</dbReference>
<evidence type="ECO:0000256" key="3">
    <source>
        <dbReference type="ARBA" id="ARBA00016900"/>
    </source>
</evidence>
<dbReference type="GO" id="GO:0005739">
    <property type="term" value="C:mitochondrion"/>
    <property type="evidence" value="ECO:0007669"/>
    <property type="project" value="UniProtKB-SubCell"/>
</dbReference>
<evidence type="ECO:0000256" key="1">
    <source>
        <dbReference type="ARBA" id="ARBA00000423"/>
    </source>
</evidence>
<feature type="active site" evidence="10">
    <location>
        <position position="80"/>
    </location>
</feature>
<dbReference type="PANTHER" id="PTHR10363:SF2">
    <property type="entry name" value="BLEOMYCIN HYDROLASE"/>
    <property type="match status" value="1"/>
</dbReference>
<keyword evidence="6 9" id="KW-0788">Thiol protease</keyword>
<keyword evidence="5 9" id="KW-0378">Hydrolase</keyword>
<comment type="function">
    <text evidence="9">Has aminopeptidase activity, shortening substrate peptides sequentially by 1 amino acid. Has bleomycin hydrolase activity, which can protect the cell from the toxic effects of bleomycin. Has homocysteine-thiolactonase activity, protecting the cell against homocysteine toxicity.</text>
</comment>
<dbReference type="PIRSF" id="PIRSF005700">
    <property type="entry name" value="PepC"/>
    <property type="match status" value="1"/>
</dbReference>
<organism evidence="11 12">
    <name type="scientific">Schizopora paradoxa</name>
    <dbReference type="NCBI Taxonomy" id="27342"/>
    <lineage>
        <taxon>Eukaryota</taxon>
        <taxon>Fungi</taxon>
        <taxon>Dikarya</taxon>
        <taxon>Basidiomycota</taxon>
        <taxon>Agaricomycotina</taxon>
        <taxon>Agaricomycetes</taxon>
        <taxon>Hymenochaetales</taxon>
        <taxon>Schizoporaceae</taxon>
        <taxon>Schizopora</taxon>
    </lineage>
</organism>
<accession>A0A0H2S5R1</accession>
<keyword evidence="9" id="KW-0963">Cytoplasm</keyword>
<name>A0A0H2S5R1_9AGAM</name>
<dbReference type="STRING" id="27342.A0A0H2S5R1"/>
<comment type="subunit">
    <text evidence="8">Homohexamer. Binds to nucleic acids. Binds single-stranded DNA and RNA with higher affinity than double-stranded DNA.</text>
</comment>
<dbReference type="GO" id="GO:0004197">
    <property type="term" value="F:cysteine-type endopeptidase activity"/>
    <property type="evidence" value="ECO:0007669"/>
    <property type="project" value="UniProtKB-EC"/>
</dbReference>
<dbReference type="InterPro" id="IPR004134">
    <property type="entry name" value="Peptidase_C1B"/>
</dbReference>
<evidence type="ECO:0000256" key="4">
    <source>
        <dbReference type="ARBA" id="ARBA00022670"/>
    </source>
</evidence>
<keyword evidence="12" id="KW-1185">Reference proteome</keyword>
<dbReference type="AlphaFoldDB" id="A0A0H2S5R1"/>
<evidence type="ECO:0000256" key="5">
    <source>
        <dbReference type="ARBA" id="ARBA00022801"/>
    </source>
</evidence>